<dbReference type="InterPro" id="IPR020355">
    <property type="entry name" value="Uncharacterised_YhcU"/>
</dbReference>
<sequence>MKCVIASTNEQEKKLEELIDYIYSAIFPRYFTDQQIKEFQDLGVLQIEAEQLVRLYTLKTAFQVMSSLQVVITILEMPFAGTEMVHREKLLEKNIRNLNKCELLFPFTYQYFLNASKERTNIMLSKFINPANKILI</sequence>
<dbReference type="RefSeq" id="WP_066146348.1">
    <property type="nucleotide sequence ID" value="NZ_CBCSGM010000001.1"/>
</dbReference>
<accession>A0A2X4Z9S5</accession>
<dbReference type="Pfam" id="PF17326">
    <property type="entry name" value="DUF5365"/>
    <property type="match status" value="1"/>
</dbReference>
<evidence type="ECO:0000313" key="1">
    <source>
        <dbReference type="EMBL" id="SQI61165.1"/>
    </source>
</evidence>
<evidence type="ECO:0000313" key="2">
    <source>
        <dbReference type="Proteomes" id="UP000249134"/>
    </source>
</evidence>
<reference evidence="1 2" key="1">
    <citation type="submission" date="2018-06" db="EMBL/GenBank/DDBJ databases">
        <authorList>
            <consortium name="Pathogen Informatics"/>
            <person name="Doyle S."/>
        </authorList>
    </citation>
    <scope>NUCLEOTIDE SEQUENCE [LARGE SCALE GENOMIC DNA]</scope>
    <source>
        <strain evidence="1 2">NCTC4824</strain>
    </source>
</reference>
<dbReference type="AlphaFoldDB" id="A0A2X4Z9S5"/>
<name>A0A2X4Z9S5_LEDLE</name>
<dbReference type="Proteomes" id="UP000249134">
    <property type="component" value="Chromosome 1"/>
</dbReference>
<organism evidence="1 2">
    <name type="scientific">Lederbergia lenta</name>
    <name type="common">Bacillus lentus</name>
    <dbReference type="NCBI Taxonomy" id="1467"/>
    <lineage>
        <taxon>Bacteria</taxon>
        <taxon>Bacillati</taxon>
        <taxon>Bacillota</taxon>
        <taxon>Bacilli</taxon>
        <taxon>Bacillales</taxon>
        <taxon>Bacillaceae</taxon>
        <taxon>Lederbergia</taxon>
    </lineage>
</organism>
<gene>
    <name evidence="1" type="primary">yhcU</name>
    <name evidence="1" type="ORF">NCTC4824_03082</name>
</gene>
<proteinExistence type="predicted"/>
<protein>
    <submittedName>
        <fullName evidence="1">Uncharacterized protein</fullName>
    </submittedName>
</protein>
<keyword evidence="2" id="KW-1185">Reference proteome</keyword>
<dbReference type="EMBL" id="LS483476">
    <property type="protein sequence ID" value="SQI61165.1"/>
    <property type="molecule type" value="Genomic_DNA"/>
</dbReference>
<dbReference type="KEGG" id="blen:NCTC4824_03082"/>